<feature type="region of interest" description="Disordered" evidence="9">
    <location>
        <begin position="287"/>
        <end position="362"/>
    </location>
</feature>
<dbReference type="EMBL" id="AMZH03001114">
    <property type="protein sequence ID" value="RRT80559.1"/>
    <property type="molecule type" value="Genomic_DNA"/>
</dbReference>
<evidence type="ECO:0000256" key="6">
    <source>
        <dbReference type="ARBA" id="ARBA00023163"/>
    </source>
</evidence>
<dbReference type="PRINTS" id="PR00367">
    <property type="entry name" value="ETHRSPELEMNT"/>
</dbReference>
<comment type="similarity">
    <text evidence="8">Belongs to the AP2/ERF transcription factor family. ERF subfamily.</text>
</comment>
<dbReference type="Proteomes" id="UP000287651">
    <property type="component" value="Unassembled WGS sequence"/>
</dbReference>
<protein>
    <recommendedName>
        <fullName evidence="10">AP2/ERF domain-containing protein</fullName>
    </recommendedName>
</protein>
<reference evidence="11 12" key="1">
    <citation type="journal article" date="2014" name="Agronomy (Basel)">
        <title>A Draft Genome Sequence for Ensete ventricosum, the Drought-Tolerant Tree Against Hunger.</title>
        <authorList>
            <person name="Harrison J."/>
            <person name="Moore K.A."/>
            <person name="Paszkiewicz K."/>
            <person name="Jones T."/>
            <person name="Grant M."/>
            <person name="Ambacheew D."/>
            <person name="Muzemil S."/>
            <person name="Studholme D.J."/>
        </authorList>
    </citation>
    <scope>NUCLEOTIDE SEQUENCE [LARGE SCALE GENOMIC DNA]</scope>
</reference>
<feature type="domain" description="AP2/ERF" evidence="10">
    <location>
        <begin position="251"/>
        <end position="290"/>
    </location>
</feature>
<dbReference type="Gene3D" id="3.30.730.10">
    <property type="entry name" value="AP2/ERF domain"/>
    <property type="match status" value="1"/>
</dbReference>
<evidence type="ECO:0000256" key="4">
    <source>
        <dbReference type="ARBA" id="ARBA00023125"/>
    </source>
</evidence>
<keyword evidence="7" id="KW-0539">Nucleus</keyword>
<dbReference type="InterPro" id="IPR051758">
    <property type="entry name" value="ERF/AP2-like"/>
</dbReference>
<evidence type="ECO:0000256" key="7">
    <source>
        <dbReference type="ARBA" id="ARBA00023242"/>
    </source>
</evidence>
<evidence type="ECO:0000256" key="1">
    <source>
        <dbReference type="ARBA" id="ARBA00004123"/>
    </source>
</evidence>
<keyword evidence="5" id="KW-0010">Activator</keyword>
<dbReference type="InterPro" id="IPR001471">
    <property type="entry name" value="AP2/ERF_dom"/>
</dbReference>
<dbReference type="Pfam" id="PF00847">
    <property type="entry name" value="AP2"/>
    <property type="match status" value="1"/>
</dbReference>
<evidence type="ECO:0000256" key="5">
    <source>
        <dbReference type="ARBA" id="ARBA00023159"/>
    </source>
</evidence>
<dbReference type="PROSITE" id="PS51032">
    <property type="entry name" value="AP2_ERF"/>
    <property type="match status" value="1"/>
</dbReference>
<dbReference type="GO" id="GO:0000976">
    <property type="term" value="F:transcription cis-regulatory region binding"/>
    <property type="evidence" value="ECO:0007669"/>
    <property type="project" value="UniProtKB-ARBA"/>
</dbReference>
<keyword evidence="4" id="KW-0238">DNA-binding</keyword>
<dbReference type="AlphaFoldDB" id="A0A427AWB5"/>
<keyword evidence="6" id="KW-0804">Transcription</keyword>
<dbReference type="PANTHER" id="PTHR31657">
    <property type="entry name" value="ETHYLENE-RESPONSIVE TRANSCRIPTION FACTOR ERF061"/>
    <property type="match status" value="1"/>
</dbReference>
<dbReference type="GO" id="GO:0005634">
    <property type="term" value="C:nucleus"/>
    <property type="evidence" value="ECO:0007669"/>
    <property type="project" value="UniProtKB-SubCell"/>
</dbReference>
<name>A0A427AWB5_ENSVE</name>
<evidence type="ECO:0000256" key="9">
    <source>
        <dbReference type="SAM" id="MobiDB-lite"/>
    </source>
</evidence>
<dbReference type="CDD" id="cd00018">
    <property type="entry name" value="AP2"/>
    <property type="match status" value="1"/>
</dbReference>
<dbReference type="InterPro" id="IPR036955">
    <property type="entry name" value="AP2/ERF_dom_sf"/>
</dbReference>
<comment type="caution">
    <text evidence="11">The sequence shown here is derived from an EMBL/GenBank/DDBJ whole genome shotgun (WGS) entry which is preliminary data.</text>
</comment>
<dbReference type="InterPro" id="IPR016177">
    <property type="entry name" value="DNA-bd_dom_sf"/>
</dbReference>
<evidence type="ECO:0000256" key="3">
    <source>
        <dbReference type="ARBA" id="ARBA00023015"/>
    </source>
</evidence>
<comment type="subcellular location">
    <subcellularLocation>
        <location evidence="1">Nucleus</location>
    </subcellularLocation>
</comment>
<feature type="region of interest" description="Disordered" evidence="9">
    <location>
        <begin position="88"/>
        <end position="111"/>
    </location>
</feature>
<evidence type="ECO:0000313" key="12">
    <source>
        <dbReference type="Proteomes" id="UP000287651"/>
    </source>
</evidence>
<dbReference type="PANTHER" id="PTHR31657:SF19">
    <property type="entry name" value="ETHYLENE-RESPONSIVE TRANSCRIPTION FACTOR ERF053"/>
    <property type="match status" value="1"/>
</dbReference>
<dbReference type="SUPFAM" id="SSF54171">
    <property type="entry name" value="DNA-binding domain"/>
    <property type="match status" value="1"/>
</dbReference>
<dbReference type="SMART" id="SM00380">
    <property type="entry name" value="AP2"/>
    <property type="match status" value="1"/>
</dbReference>
<organism evidence="11 12">
    <name type="scientific">Ensete ventricosum</name>
    <name type="common">Abyssinian banana</name>
    <name type="synonym">Musa ensete</name>
    <dbReference type="NCBI Taxonomy" id="4639"/>
    <lineage>
        <taxon>Eukaryota</taxon>
        <taxon>Viridiplantae</taxon>
        <taxon>Streptophyta</taxon>
        <taxon>Embryophyta</taxon>
        <taxon>Tracheophyta</taxon>
        <taxon>Spermatophyta</taxon>
        <taxon>Magnoliopsida</taxon>
        <taxon>Liliopsida</taxon>
        <taxon>Zingiberales</taxon>
        <taxon>Musaceae</taxon>
        <taxon>Ensete</taxon>
    </lineage>
</organism>
<evidence type="ECO:0000256" key="8">
    <source>
        <dbReference type="ARBA" id="ARBA00024343"/>
    </source>
</evidence>
<gene>
    <name evidence="11" type="ORF">B296_00015138</name>
</gene>
<proteinExistence type="inferred from homology"/>
<evidence type="ECO:0000256" key="2">
    <source>
        <dbReference type="ARBA" id="ARBA00022745"/>
    </source>
</evidence>
<evidence type="ECO:0000259" key="10">
    <source>
        <dbReference type="PROSITE" id="PS51032"/>
    </source>
</evidence>
<keyword evidence="3" id="KW-0805">Transcription regulation</keyword>
<sequence length="543" mass="60060">MRIQRRIFFARWGPAHRPFTECQNICFLLPLRLLLKALSLPRGVNQASTQHSTLLLVPLFLLGSATWTRCVRIGSHLTVGWCSGAMEDPENNSRSRERRQKGGVRLVLPDGGTRRSAPLVVEEETSVSLPLPKKIRSPDSSRLAASSAPIFPFSCEDSLPVLHAPFLPPPVAGRFQQQMICFAPSDPCRIGAYTHPPWAMAEGVPTMSQQQQQKQKYHEHLRKYWSEGLNLSPRGHLTVPGFFRPPVPTKLYRGVRQRHWGRWVAEIRLPKNRTRLWLGTFDTAEAAALAPPRRPPPASGSAPSTQRRPRPSRMTAKRSSSGARTRGLISPTSSSAKGLLSLPHPLLLPPRKKPTSSSRMSQANLLSCNPKLKPHLLLLRPQFVARAWLRRRWYGERPTRHGSAPGVRGATYGTTSTKLIAYSSGPSSPALPNPTLTAWIPQHQHRQQHIFTQCQGDRCVVNRGEGLTMIDFGGGDAATAGAIGRSEGQREDLLSFDSEKELIADGVGKVPLLVGVDATVVVHKEDGLVQKNTSVEELRKPTH</sequence>
<dbReference type="GO" id="GO:0003700">
    <property type="term" value="F:DNA-binding transcription factor activity"/>
    <property type="evidence" value="ECO:0007669"/>
    <property type="project" value="InterPro"/>
</dbReference>
<evidence type="ECO:0000313" key="11">
    <source>
        <dbReference type="EMBL" id="RRT80559.1"/>
    </source>
</evidence>
<accession>A0A427AWB5</accession>
<keyword evidence="2" id="KW-0936">Ethylene signaling pathway</keyword>
<dbReference type="GO" id="GO:0009873">
    <property type="term" value="P:ethylene-activated signaling pathway"/>
    <property type="evidence" value="ECO:0007669"/>
    <property type="project" value="UniProtKB-KW"/>
</dbReference>